<feature type="transmembrane region" description="Helical" evidence="2">
    <location>
        <begin position="565"/>
        <end position="584"/>
    </location>
</feature>
<feature type="transmembrane region" description="Helical" evidence="2">
    <location>
        <begin position="181"/>
        <end position="201"/>
    </location>
</feature>
<evidence type="ECO:0000256" key="1">
    <source>
        <dbReference type="SAM" id="MobiDB-lite"/>
    </source>
</evidence>
<feature type="compositionally biased region" description="Pro residues" evidence="1">
    <location>
        <begin position="62"/>
        <end position="71"/>
    </location>
</feature>
<proteinExistence type="predicted"/>
<feature type="transmembrane region" description="Helical" evidence="2">
    <location>
        <begin position="794"/>
        <end position="814"/>
    </location>
</feature>
<feature type="transmembrane region" description="Helical" evidence="2">
    <location>
        <begin position="288"/>
        <end position="307"/>
    </location>
</feature>
<feature type="transmembrane region" description="Helical" evidence="2">
    <location>
        <begin position="488"/>
        <end position="506"/>
    </location>
</feature>
<dbReference type="InterPro" id="IPR006311">
    <property type="entry name" value="TAT_signal"/>
</dbReference>
<feature type="transmembrane region" description="Helical" evidence="2">
    <location>
        <begin position="95"/>
        <end position="114"/>
    </location>
</feature>
<feature type="transmembrane region" description="Helical" evidence="2">
    <location>
        <begin position="314"/>
        <end position="332"/>
    </location>
</feature>
<keyword evidence="2" id="KW-0472">Membrane</keyword>
<gene>
    <name evidence="3" type="ORF">JE024_28835</name>
</gene>
<feature type="transmembrane region" description="Helical" evidence="2">
    <location>
        <begin position="642"/>
        <end position="658"/>
    </location>
</feature>
<protein>
    <recommendedName>
        <fullName evidence="5">Integral membrane protein</fullName>
    </recommendedName>
</protein>
<feature type="region of interest" description="Disordered" evidence="1">
    <location>
        <begin position="47"/>
        <end position="87"/>
    </location>
</feature>
<keyword evidence="2" id="KW-0812">Transmembrane</keyword>
<keyword evidence="4" id="KW-1185">Reference proteome</keyword>
<feature type="transmembrane region" description="Helical" evidence="2">
    <location>
        <begin position="665"/>
        <end position="684"/>
    </location>
</feature>
<evidence type="ECO:0008006" key="5">
    <source>
        <dbReference type="Google" id="ProtNLM"/>
    </source>
</evidence>
<organism evidence="3 4">
    <name type="scientific">Streptomyces zhihengii</name>
    <dbReference type="NCBI Taxonomy" id="1818004"/>
    <lineage>
        <taxon>Bacteria</taxon>
        <taxon>Bacillati</taxon>
        <taxon>Actinomycetota</taxon>
        <taxon>Actinomycetes</taxon>
        <taxon>Kitasatosporales</taxon>
        <taxon>Streptomycetaceae</taxon>
        <taxon>Streptomyces</taxon>
    </lineage>
</organism>
<feature type="transmembrane region" description="Helical" evidence="2">
    <location>
        <begin position="513"/>
        <end position="535"/>
    </location>
</feature>
<feature type="transmembrane region" description="Helical" evidence="2">
    <location>
        <begin position="616"/>
        <end position="636"/>
    </location>
</feature>
<dbReference type="PROSITE" id="PS51318">
    <property type="entry name" value="TAT"/>
    <property type="match status" value="1"/>
</dbReference>
<name>A0ABS2UYN6_9ACTN</name>
<feature type="transmembrane region" description="Helical" evidence="2">
    <location>
        <begin position="462"/>
        <end position="482"/>
    </location>
</feature>
<sequence>MTYVPPPAEELAILDSELRRLDARRAQLLARRSWLLAALRGAGAVPASPPAPPAGAWTAGSPPAPPKPAGAPPAGAWPAPPERGAETSGPGVQNLLLVLGGLLLAVAAVAFTLVSWGQMGIGGRSAVLGAVTVAALAAPAALLRRGLRATAEAVGVVALVLTVLDAYALHRVAFPGADGVLYTAVAATLLSALWSAHGLLLPRLSTPLPAAVLTAQLALPLWALSDVPGTPDVAWALLATAALDVVAALRARPAVLRGIAGVAAAVTGGGALLTGLQRSVAAGSPAEAVLPGVLLLAGAALALWWAWRAPAVAVAAALVAGVSGVAAVGGAVRAAVPPGWGVLGYLLCGTALLLVLRTELPAGVRRGLAVAAGTVQAVSALSAVPLVLLSLVGPASWPAGVWEGAPSGAREALPVEWPLSSLWATPVVLAVLAATAAVAAFRPGALPLPVAGAEAAGRLRRAAVCVAAGLAWAALLVVPAVADVPWTLTVAWQLVTALGLLAWAAHRPAPASAVPVVALVYGLTASVSVALLSLATRPATFTVLGVLTAALAAVALRAGGTVRPAVAACAATLAATGLVGAAAAASGLPAHQAALFLLAVPAAAAAVGARLGRHPVALPVEAVSGLAALIALVLAAGRPGPLSLVLGLCGVIAAATALRAERRPAAGHLAAVLLVLAAWTRLLAWDVTSPEAYTLPVSVPALAVGALRRRRDPGTSSWTAYGPGLAVTLVPSLLWTFGDTHWLRPLLLGLAALAVTLAGAKGRLQAPLVLGGTVLALVALHELAPYVAQVVGALPRWIPPAAAGVLLLATGATYEQRLRDARRLREGLGRMR</sequence>
<dbReference type="Proteomes" id="UP000664109">
    <property type="component" value="Unassembled WGS sequence"/>
</dbReference>
<reference evidence="3 4" key="1">
    <citation type="journal article" date="2016" name="Arch. Microbiol.">
        <title>Streptomyces zhihengii sp. nov., isolated from rhizospheric soil of Psammosilene tunicoides.</title>
        <authorList>
            <person name="Huang M.J."/>
            <person name="Fei J.J."/>
            <person name="Salam N."/>
            <person name="Kim C.J."/>
            <person name="Hozzein W.N."/>
            <person name="Xiao M."/>
            <person name="Huang H.Q."/>
            <person name="Li W.J."/>
        </authorList>
    </citation>
    <scope>NUCLEOTIDE SEQUENCE [LARGE SCALE GENOMIC DNA]</scope>
    <source>
        <strain evidence="3 4">YIM T102</strain>
    </source>
</reference>
<dbReference type="RefSeq" id="WP_205376900.1">
    <property type="nucleotide sequence ID" value="NZ_JAFEJA010000002.1"/>
</dbReference>
<feature type="transmembrane region" description="Helical" evidence="2">
    <location>
        <begin position="422"/>
        <end position="441"/>
    </location>
</feature>
<feature type="transmembrane region" description="Helical" evidence="2">
    <location>
        <begin position="338"/>
        <end position="356"/>
    </location>
</feature>
<evidence type="ECO:0000313" key="4">
    <source>
        <dbReference type="Proteomes" id="UP000664109"/>
    </source>
</evidence>
<dbReference type="EMBL" id="JAFEJA010000002">
    <property type="protein sequence ID" value="MBM9622672.1"/>
    <property type="molecule type" value="Genomic_DNA"/>
</dbReference>
<feature type="transmembrane region" description="Helical" evidence="2">
    <location>
        <begin position="126"/>
        <end position="143"/>
    </location>
</feature>
<feature type="transmembrane region" description="Helical" evidence="2">
    <location>
        <begin position="150"/>
        <end position="169"/>
    </location>
</feature>
<feature type="transmembrane region" description="Helical" evidence="2">
    <location>
        <begin position="258"/>
        <end position="276"/>
    </location>
</feature>
<dbReference type="NCBIfam" id="NF047321">
    <property type="entry name" value="SCO7613_CTERM"/>
    <property type="match status" value="1"/>
</dbReference>
<feature type="transmembrane region" description="Helical" evidence="2">
    <location>
        <begin position="590"/>
        <end position="609"/>
    </location>
</feature>
<keyword evidence="2" id="KW-1133">Transmembrane helix</keyword>
<evidence type="ECO:0000313" key="3">
    <source>
        <dbReference type="EMBL" id="MBM9622672.1"/>
    </source>
</evidence>
<feature type="transmembrane region" description="Helical" evidence="2">
    <location>
        <begin position="541"/>
        <end position="558"/>
    </location>
</feature>
<feature type="transmembrane region" description="Helical" evidence="2">
    <location>
        <begin position="742"/>
        <end position="760"/>
    </location>
</feature>
<feature type="transmembrane region" description="Helical" evidence="2">
    <location>
        <begin position="767"/>
        <end position="788"/>
    </location>
</feature>
<dbReference type="InterPro" id="IPR058062">
    <property type="entry name" value="SCO7613_C"/>
</dbReference>
<accession>A0ABS2UYN6</accession>
<evidence type="ECO:0000256" key="2">
    <source>
        <dbReference type="SAM" id="Phobius"/>
    </source>
</evidence>
<comment type="caution">
    <text evidence="3">The sequence shown here is derived from an EMBL/GenBank/DDBJ whole genome shotgun (WGS) entry which is preliminary data.</text>
</comment>
<feature type="transmembrane region" description="Helical" evidence="2">
    <location>
        <begin position="368"/>
        <end position="392"/>
    </location>
</feature>